<dbReference type="KEGG" id="ddi:DDB_G0283141"/>
<dbReference type="GeneID" id="8623922"/>
<gene>
    <name evidence="2" type="ORF">DDB_G0283141</name>
</gene>
<organism evidence="2 3">
    <name type="scientific">Dictyostelium discoideum</name>
    <name type="common">Social amoeba</name>
    <dbReference type="NCBI Taxonomy" id="44689"/>
    <lineage>
        <taxon>Eukaryota</taxon>
        <taxon>Amoebozoa</taxon>
        <taxon>Evosea</taxon>
        <taxon>Eumycetozoa</taxon>
        <taxon>Dictyostelia</taxon>
        <taxon>Dictyosteliales</taxon>
        <taxon>Dictyosteliaceae</taxon>
        <taxon>Dictyostelium</taxon>
    </lineage>
</organism>
<dbReference type="VEuPathDB" id="AmoebaDB:DDB_G0283141"/>
<feature type="region of interest" description="Disordered" evidence="1">
    <location>
        <begin position="1"/>
        <end position="46"/>
    </location>
</feature>
<dbReference type="PaxDb" id="44689-DDB0218442"/>
<evidence type="ECO:0000313" key="2">
    <source>
        <dbReference type="EMBL" id="EAL65900.1"/>
    </source>
</evidence>
<evidence type="ECO:0000313" key="3">
    <source>
        <dbReference type="Proteomes" id="UP000002195"/>
    </source>
</evidence>
<dbReference type="HOGENOM" id="CLU_2325113_0_0_1"/>
<proteinExistence type="predicted"/>
<reference evidence="2 3" key="1">
    <citation type="journal article" date="2005" name="Nature">
        <title>The genome of the social amoeba Dictyostelium discoideum.</title>
        <authorList>
            <consortium name="The Dictyostelium discoideum Sequencing Consortium"/>
            <person name="Eichinger L."/>
            <person name="Pachebat J.A."/>
            <person name="Glockner G."/>
            <person name="Rajandream M.A."/>
            <person name="Sucgang R."/>
            <person name="Berriman M."/>
            <person name="Song J."/>
            <person name="Olsen R."/>
            <person name="Szafranski K."/>
            <person name="Xu Q."/>
            <person name="Tunggal B."/>
            <person name="Kummerfeld S."/>
            <person name="Madera M."/>
            <person name="Konfortov B.A."/>
            <person name="Rivero F."/>
            <person name="Bankier A.T."/>
            <person name="Lehmann R."/>
            <person name="Hamlin N."/>
            <person name="Davies R."/>
            <person name="Gaudet P."/>
            <person name="Fey P."/>
            <person name="Pilcher K."/>
            <person name="Chen G."/>
            <person name="Saunders D."/>
            <person name="Sodergren E."/>
            <person name="Davis P."/>
            <person name="Kerhornou A."/>
            <person name="Nie X."/>
            <person name="Hall N."/>
            <person name="Anjard C."/>
            <person name="Hemphill L."/>
            <person name="Bason N."/>
            <person name="Farbrother P."/>
            <person name="Desany B."/>
            <person name="Just E."/>
            <person name="Morio T."/>
            <person name="Rost R."/>
            <person name="Churcher C."/>
            <person name="Cooper J."/>
            <person name="Haydock S."/>
            <person name="van Driessche N."/>
            <person name="Cronin A."/>
            <person name="Goodhead I."/>
            <person name="Muzny D."/>
            <person name="Mourier T."/>
            <person name="Pain A."/>
            <person name="Lu M."/>
            <person name="Harper D."/>
            <person name="Lindsay R."/>
            <person name="Hauser H."/>
            <person name="James K."/>
            <person name="Quiles M."/>
            <person name="Madan Babu M."/>
            <person name="Saito T."/>
            <person name="Buchrieser C."/>
            <person name="Wardroper A."/>
            <person name="Felder M."/>
            <person name="Thangavelu M."/>
            <person name="Johnson D."/>
            <person name="Knights A."/>
            <person name="Loulseged H."/>
            <person name="Mungall K."/>
            <person name="Oliver K."/>
            <person name="Price C."/>
            <person name="Quail M.A."/>
            <person name="Urushihara H."/>
            <person name="Hernandez J."/>
            <person name="Rabbinowitsch E."/>
            <person name="Steffen D."/>
            <person name="Sanders M."/>
            <person name="Ma J."/>
            <person name="Kohara Y."/>
            <person name="Sharp S."/>
            <person name="Simmonds M."/>
            <person name="Spiegler S."/>
            <person name="Tivey A."/>
            <person name="Sugano S."/>
            <person name="White B."/>
            <person name="Walker D."/>
            <person name="Woodward J."/>
            <person name="Winckler T."/>
            <person name="Tanaka Y."/>
            <person name="Shaulsky G."/>
            <person name="Schleicher M."/>
            <person name="Weinstock G."/>
            <person name="Rosenthal A."/>
            <person name="Cox E.C."/>
            <person name="Chisholm R.L."/>
            <person name="Gibbs R."/>
            <person name="Loomis W.F."/>
            <person name="Platzer M."/>
            <person name="Kay R.R."/>
            <person name="Williams J."/>
            <person name="Dear P.H."/>
            <person name="Noegel A.A."/>
            <person name="Barrell B."/>
            <person name="Kuspa A."/>
        </authorList>
    </citation>
    <scope>NUCLEOTIDE SEQUENCE [LARGE SCALE GENOMIC DNA]</scope>
    <source>
        <strain evidence="2 3">AX4</strain>
    </source>
</reference>
<dbReference type="Proteomes" id="UP000002195">
    <property type="component" value="Unassembled WGS sequence"/>
</dbReference>
<dbReference type="AlphaFoldDB" id="Q54RK0"/>
<protein>
    <submittedName>
        <fullName evidence="2">Uncharacterized protein</fullName>
    </submittedName>
</protein>
<dbReference type="EMBL" id="AAFI02000050">
    <property type="protein sequence ID" value="EAL65900.1"/>
    <property type="molecule type" value="Genomic_DNA"/>
</dbReference>
<keyword evidence="3" id="KW-1185">Reference proteome</keyword>
<evidence type="ECO:0000256" key="1">
    <source>
        <dbReference type="SAM" id="MobiDB-lite"/>
    </source>
</evidence>
<sequence length="99" mass="11491">MGDSDELTELTKLGEYRNRSTSNNNNINNNNNTTNNTTNININNSNSSTNNQFNKFIKFKFLIVDTVRIRKKPQTTIAEILVFEKLLESFNEQIELIEF</sequence>
<accession>Q54RK0</accession>
<dbReference type="InParanoid" id="Q54RK0"/>
<dbReference type="RefSeq" id="XP_639236.1">
    <property type="nucleotide sequence ID" value="XM_634144.1"/>
</dbReference>
<name>Q54RK0_DICDI</name>
<comment type="caution">
    <text evidence="2">The sequence shown here is derived from an EMBL/GenBank/DDBJ whole genome shotgun (WGS) entry which is preliminary data.</text>
</comment>
<feature type="compositionally biased region" description="Low complexity" evidence="1">
    <location>
        <begin position="20"/>
        <end position="46"/>
    </location>
</feature>